<dbReference type="SUPFAM" id="SSF117281">
    <property type="entry name" value="Kelch motif"/>
    <property type="match status" value="1"/>
</dbReference>
<dbReference type="AlphaFoldDB" id="A0AA88WVG8"/>
<proteinExistence type="predicted"/>
<protein>
    <recommendedName>
        <fullName evidence="3">F-box/kelch-repeat protein SKIP25</fullName>
    </recommendedName>
</protein>
<reference evidence="1" key="1">
    <citation type="submission" date="2022-12" db="EMBL/GenBank/DDBJ databases">
        <title>Draft genome assemblies for two species of Escallonia (Escalloniales).</title>
        <authorList>
            <person name="Chanderbali A."/>
            <person name="Dervinis C."/>
            <person name="Anghel I."/>
            <person name="Soltis D."/>
            <person name="Soltis P."/>
            <person name="Zapata F."/>
        </authorList>
    </citation>
    <scope>NUCLEOTIDE SEQUENCE</scope>
    <source>
        <strain evidence="1">UCBG64.0493</strain>
        <tissue evidence="1">Leaf</tissue>
    </source>
</reference>
<dbReference type="EMBL" id="JAVXUP010000188">
    <property type="protein sequence ID" value="KAK3034902.1"/>
    <property type="molecule type" value="Genomic_DNA"/>
</dbReference>
<dbReference type="PANTHER" id="PTHR47590">
    <property type="entry name" value="F-BOX/KELCH-REPEAT PROTEIN SKIP25"/>
    <property type="match status" value="1"/>
</dbReference>
<keyword evidence="2" id="KW-1185">Reference proteome</keyword>
<evidence type="ECO:0000313" key="1">
    <source>
        <dbReference type="EMBL" id="KAK3034902.1"/>
    </source>
</evidence>
<name>A0AA88WVG8_9ASTE</name>
<dbReference type="PANTHER" id="PTHR47590:SF1">
    <property type="entry name" value="F-BOX_KELCH-REPEAT PROTEIN SKIP25"/>
    <property type="match status" value="1"/>
</dbReference>
<sequence length="397" mass="43316">MANAIITPTATSSTSTSTRCTVKRRKLDGHHQHDHQQLLPGLPDHIAQLCLSLVDPSTLYSVCRTWRLLIYAPSFPYFLSIYTILASTGDPESICFSSFDPISSKWNLLPPPPPDPPLRLLFRHPSFISGYLPIQSVSIAGNLVLLAATTHRILPALPRPLVFNPLSQKWSYGPPLATPRRWCAAGSSRGAVFVASGIGSHYRSDVARSVEKWDLGSHHNHKNGNQKIPTWEKMGPLKDGKFSREAIDAVGWRGNLCMVNVKGAAVKEGAVYDVSNDAWEDMPEGMIAGWRGPAAAMDEETIYVVEESKGVLKKYDSETDRWVVVLQSERLRGAGSVAAGGGRVCVVRSGGVGVVVVDVVASPPKLWEVDTPSGFQAVAIHVLPRLSQPDSHSNQRY</sequence>
<evidence type="ECO:0008006" key="3">
    <source>
        <dbReference type="Google" id="ProtNLM"/>
    </source>
</evidence>
<dbReference type="Gene3D" id="2.120.10.80">
    <property type="entry name" value="Kelch-type beta propeller"/>
    <property type="match status" value="1"/>
</dbReference>
<comment type="caution">
    <text evidence="1">The sequence shown here is derived from an EMBL/GenBank/DDBJ whole genome shotgun (WGS) entry which is preliminary data.</text>
</comment>
<organism evidence="1 2">
    <name type="scientific">Escallonia herrerae</name>
    <dbReference type="NCBI Taxonomy" id="1293975"/>
    <lineage>
        <taxon>Eukaryota</taxon>
        <taxon>Viridiplantae</taxon>
        <taxon>Streptophyta</taxon>
        <taxon>Embryophyta</taxon>
        <taxon>Tracheophyta</taxon>
        <taxon>Spermatophyta</taxon>
        <taxon>Magnoliopsida</taxon>
        <taxon>eudicotyledons</taxon>
        <taxon>Gunneridae</taxon>
        <taxon>Pentapetalae</taxon>
        <taxon>asterids</taxon>
        <taxon>campanulids</taxon>
        <taxon>Escalloniales</taxon>
        <taxon>Escalloniaceae</taxon>
        <taxon>Escallonia</taxon>
    </lineage>
</organism>
<dbReference type="Proteomes" id="UP001188597">
    <property type="component" value="Unassembled WGS sequence"/>
</dbReference>
<evidence type="ECO:0000313" key="2">
    <source>
        <dbReference type="Proteomes" id="UP001188597"/>
    </source>
</evidence>
<gene>
    <name evidence="1" type="ORF">RJ639_034144</name>
</gene>
<accession>A0AA88WVG8</accession>
<dbReference type="InterPro" id="IPR015915">
    <property type="entry name" value="Kelch-typ_b-propeller"/>
</dbReference>